<dbReference type="Proteomes" id="UP000199391">
    <property type="component" value="Unassembled WGS sequence"/>
</dbReference>
<accession>A0A1I7H748</accession>
<dbReference type="STRING" id="1035707.SAMN05216552_100526"/>
<evidence type="ECO:0000313" key="2">
    <source>
        <dbReference type="Proteomes" id="UP000199391"/>
    </source>
</evidence>
<protein>
    <submittedName>
        <fullName evidence="1">Uncharacterized protein</fullName>
    </submittedName>
</protein>
<reference evidence="2" key="1">
    <citation type="submission" date="2016-10" db="EMBL/GenBank/DDBJ databases">
        <authorList>
            <person name="Varghese N."/>
            <person name="Submissions S."/>
        </authorList>
    </citation>
    <scope>NUCLEOTIDE SEQUENCE [LARGE SCALE GENOMIC DNA]</scope>
    <source>
        <strain evidence="2">CGMCC 1.11014</strain>
    </source>
</reference>
<sequence>METERWARRYADEYRVLISVMELAEGCAPDQEKMAMRLGADAMQAFVHITQRLRDHVEQGRFRVDVVTAALLRDGCERMVRLSARFARDPGQDAEVARQGRNLAGSVDELFRKSCLGILSGLRDGARYSPPSAAIDS</sequence>
<proteinExistence type="predicted"/>
<organism evidence="1 2">
    <name type="scientific">Pseudoduganella namucuonensis</name>
    <dbReference type="NCBI Taxonomy" id="1035707"/>
    <lineage>
        <taxon>Bacteria</taxon>
        <taxon>Pseudomonadati</taxon>
        <taxon>Pseudomonadota</taxon>
        <taxon>Betaproteobacteria</taxon>
        <taxon>Burkholderiales</taxon>
        <taxon>Oxalobacteraceae</taxon>
        <taxon>Telluria group</taxon>
        <taxon>Pseudoduganella</taxon>
    </lineage>
</organism>
<name>A0A1I7H748_9BURK</name>
<evidence type="ECO:0000313" key="1">
    <source>
        <dbReference type="EMBL" id="SFU56528.1"/>
    </source>
</evidence>
<dbReference type="RefSeq" id="WP_093554813.1">
    <property type="nucleotide sequence ID" value="NZ_FPBO01000005.1"/>
</dbReference>
<gene>
    <name evidence="1" type="ORF">SAMN05216552_100526</name>
</gene>
<dbReference type="AlphaFoldDB" id="A0A1I7H748"/>
<keyword evidence="2" id="KW-1185">Reference proteome</keyword>
<dbReference type="EMBL" id="FPBO01000005">
    <property type="protein sequence ID" value="SFU56528.1"/>
    <property type="molecule type" value="Genomic_DNA"/>
</dbReference>